<dbReference type="AlphaFoldDB" id="A0A090Q545"/>
<accession>A0A090Q545</accession>
<dbReference type="RefSeq" id="WP_258150502.1">
    <property type="nucleotide sequence ID" value="NZ_BBML01000003.1"/>
</dbReference>
<comment type="caution">
    <text evidence="1">The sequence shown here is derived from an EMBL/GenBank/DDBJ whole genome shotgun (WGS) entry which is preliminary data.</text>
</comment>
<gene>
    <name evidence="1" type="ORF">JCM19294_1167</name>
</gene>
<sequence>MASIIQYPLWGTSSYVNVKILYNMNIPTTSSRLKWITDYST</sequence>
<proteinExistence type="predicted"/>
<dbReference type="Proteomes" id="UP000029221">
    <property type="component" value="Unassembled WGS sequence"/>
</dbReference>
<reference evidence="1" key="1">
    <citation type="journal article" date="2014" name="Genome Announc.">
        <title>Draft Genome Sequences of Marine Flavobacterium Nonlabens Strains NR17, NR24, NR27, NR32, NR33, and Ara13.</title>
        <authorList>
            <person name="Nakanishi M."/>
            <person name="Meirelles P."/>
            <person name="Suzuki R."/>
            <person name="Takatani N."/>
            <person name="Mino S."/>
            <person name="Suda W."/>
            <person name="Oshima K."/>
            <person name="Hattori M."/>
            <person name="Ohkuma M."/>
            <person name="Hosokawa M."/>
            <person name="Miyashita K."/>
            <person name="Thompson F.L."/>
            <person name="Niwa A."/>
            <person name="Sawabe T."/>
            <person name="Sawabe T."/>
        </authorList>
    </citation>
    <scope>NUCLEOTIDE SEQUENCE [LARGE SCALE GENOMIC DNA]</scope>
    <source>
        <strain evidence="1">JCM 19294</strain>
    </source>
</reference>
<evidence type="ECO:0000313" key="1">
    <source>
        <dbReference type="EMBL" id="GAK96858.1"/>
    </source>
</evidence>
<evidence type="ECO:0000313" key="2">
    <source>
        <dbReference type="Proteomes" id="UP000029221"/>
    </source>
</evidence>
<dbReference type="EMBL" id="BBML01000003">
    <property type="protein sequence ID" value="GAK96858.1"/>
    <property type="molecule type" value="Genomic_DNA"/>
</dbReference>
<name>A0A090Q545_9FLAO</name>
<organism evidence="1 2">
    <name type="scientific">Nonlabens tegetincola</name>
    <dbReference type="NCBI Taxonomy" id="323273"/>
    <lineage>
        <taxon>Bacteria</taxon>
        <taxon>Pseudomonadati</taxon>
        <taxon>Bacteroidota</taxon>
        <taxon>Flavobacteriia</taxon>
        <taxon>Flavobacteriales</taxon>
        <taxon>Flavobacteriaceae</taxon>
        <taxon>Nonlabens</taxon>
    </lineage>
</organism>
<protein>
    <submittedName>
        <fullName evidence="1">Uncharacterized protein</fullName>
    </submittedName>
</protein>
<keyword evidence="2" id="KW-1185">Reference proteome</keyword>